<dbReference type="EMBL" id="SGSU01000003">
    <property type="protein sequence ID" value="RZG68824.1"/>
    <property type="molecule type" value="Genomic_DNA"/>
</dbReference>
<comment type="caution">
    <text evidence="2">The sequence shown here is derived from an EMBL/GenBank/DDBJ whole genome shotgun (WGS) entry which is preliminary data.</text>
</comment>
<dbReference type="RefSeq" id="WP_130144221.1">
    <property type="nucleotide sequence ID" value="NZ_SGSU01000003.1"/>
</dbReference>
<sequence>MKKTILGSIIASTFSLSTMTYAMTSLDDAALSNVTGQALFSLSKVSDSSQGLDFFKLGFDAELSLNTNIKSLQLGCGGDNGNGGCDIDISQLSFGCVTNASGTCITLTGAAGQPTGTDNNNAVSNQAALKDFVLTNPFYQFAIKGGSQASTRQIVGVRVGAEKAEGPMSIGTMNSFSGYLTGKTNLNILAQTNIAVTCKAGTTGCSTSDQSKYSTDFMGDYGLGIIHNYKQQYAAAGYLGVGDEEITNLGLIAVRYRDLTVDTAAASKSANVTANGTRLTQVKILNLGLGDIVNEVVEGLSINQLCAGDPGGNCNALGTAQIAGTLMPLLKTGIKNYMKQQTLIGLGQAVPTKGALETADNYGKKLTTLLNDYQLPYNLNNVHQLDVNSDKFGIALTSLASIQYPGYDSAVGKGWSMYLQDAFTLNITDSLTNLMSNMVQNGNAAAGNITTLAPAYRNCFGSSRFC</sequence>
<dbReference type="STRING" id="202951.GCA_001485025_00393"/>
<organism evidence="2 3">
    <name type="scientific">Acinetobacter bouvetii</name>
    <dbReference type="NCBI Taxonomy" id="202951"/>
    <lineage>
        <taxon>Bacteria</taxon>
        <taxon>Pseudomonadati</taxon>
        <taxon>Pseudomonadota</taxon>
        <taxon>Gammaproteobacteria</taxon>
        <taxon>Moraxellales</taxon>
        <taxon>Moraxellaceae</taxon>
        <taxon>Acinetobacter</taxon>
    </lineage>
</organism>
<name>A0A4Q7B184_9GAMM</name>
<keyword evidence="1" id="KW-0732">Signal</keyword>
<evidence type="ECO:0000256" key="1">
    <source>
        <dbReference type="SAM" id="SignalP"/>
    </source>
</evidence>
<gene>
    <name evidence="2" type="ORF">EXE25_03910</name>
</gene>
<protein>
    <submittedName>
        <fullName evidence="2">Uncharacterized protein</fullName>
    </submittedName>
</protein>
<feature type="chain" id="PRO_5020780370" evidence="1">
    <location>
        <begin position="23"/>
        <end position="466"/>
    </location>
</feature>
<feature type="signal peptide" evidence="1">
    <location>
        <begin position="1"/>
        <end position="22"/>
    </location>
</feature>
<accession>A0A4Q7B184</accession>
<dbReference type="Proteomes" id="UP000293483">
    <property type="component" value="Unassembled WGS sequence"/>
</dbReference>
<proteinExistence type="predicted"/>
<evidence type="ECO:0000313" key="2">
    <source>
        <dbReference type="EMBL" id="RZG68824.1"/>
    </source>
</evidence>
<evidence type="ECO:0000313" key="3">
    <source>
        <dbReference type="Proteomes" id="UP000293483"/>
    </source>
</evidence>
<reference evidence="2 3" key="1">
    <citation type="submission" date="2019-02" db="EMBL/GenBank/DDBJ databases">
        <title>The Batch Genome Submission of Acinetobacter spp. strains.</title>
        <authorList>
            <person name="Qin J."/>
            <person name="Hu Y."/>
            <person name="Ye H."/>
            <person name="Wei L."/>
            <person name="Feng Y."/>
            <person name="Zong Z."/>
        </authorList>
    </citation>
    <scope>NUCLEOTIDE SEQUENCE [LARGE SCALE GENOMIC DNA]</scope>
    <source>
        <strain evidence="2 3">WCHABo060081</strain>
    </source>
</reference>
<dbReference type="AlphaFoldDB" id="A0A4Q7B184"/>